<dbReference type="GO" id="GO:0005634">
    <property type="term" value="C:nucleus"/>
    <property type="evidence" value="ECO:0007669"/>
    <property type="project" value="TreeGrafter"/>
</dbReference>
<dbReference type="AlphaFoldDB" id="A0A2J6TRT4"/>
<dbReference type="SUPFAM" id="SSF51735">
    <property type="entry name" value="NAD(P)-binding Rossmann-fold domains"/>
    <property type="match status" value="1"/>
</dbReference>
<reference evidence="4 5" key="1">
    <citation type="submission" date="2016-04" db="EMBL/GenBank/DDBJ databases">
        <title>A degradative enzymes factory behind the ericoid mycorrhizal symbiosis.</title>
        <authorList>
            <consortium name="DOE Joint Genome Institute"/>
            <person name="Martino E."/>
            <person name="Morin E."/>
            <person name="Grelet G."/>
            <person name="Kuo A."/>
            <person name="Kohler A."/>
            <person name="Daghino S."/>
            <person name="Barry K."/>
            <person name="Choi C."/>
            <person name="Cichocki N."/>
            <person name="Clum A."/>
            <person name="Copeland A."/>
            <person name="Hainaut M."/>
            <person name="Haridas S."/>
            <person name="Labutti K."/>
            <person name="Lindquist E."/>
            <person name="Lipzen A."/>
            <person name="Khouja H.-R."/>
            <person name="Murat C."/>
            <person name="Ohm R."/>
            <person name="Olson A."/>
            <person name="Spatafora J."/>
            <person name="Veneault-Fourrey C."/>
            <person name="Henrissat B."/>
            <person name="Grigoriev I."/>
            <person name="Martin F."/>
            <person name="Perotto S."/>
        </authorList>
    </citation>
    <scope>NUCLEOTIDE SEQUENCE [LARGE SCALE GENOMIC DNA]</scope>
    <source>
        <strain evidence="4 5">E</strain>
    </source>
</reference>
<evidence type="ECO:0000259" key="3">
    <source>
        <dbReference type="Pfam" id="PF05368"/>
    </source>
</evidence>
<dbReference type="RefSeq" id="XP_024742616.1">
    <property type="nucleotide sequence ID" value="XM_024870875.1"/>
</dbReference>
<keyword evidence="5" id="KW-1185">Reference proteome</keyword>
<dbReference type="GeneID" id="36578957"/>
<dbReference type="OrthoDB" id="9997102at2759"/>
<keyword evidence="2" id="KW-0521">NADP</keyword>
<dbReference type="InterPro" id="IPR008030">
    <property type="entry name" value="NmrA-like"/>
</dbReference>
<dbReference type="PANTHER" id="PTHR42748:SF7">
    <property type="entry name" value="NMRA LIKE REDOX SENSOR 1-RELATED"/>
    <property type="match status" value="1"/>
</dbReference>
<evidence type="ECO:0000313" key="5">
    <source>
        <dbReference type="Proteomes" id="UP000235371"/>
    </source>
</evidence>
<gene>
    <name evidence="4" type="ORF">K444DRAFT_185493</name>
</gene>
<accession>A0A2J6TRT4</accession>
<sequence length="301" mass="33587">MSTPQHFLIAGATGRQGGAVVSALLTHSDFEIDPNRVWAITRDAAGASCQRLISKWPGINIVAGDLNTPHALFEQLGNHILSQTAVFLAQAHGPTELSDAKGFIDAAATHGAAYFVYSSVDRGGRKLSDADPSYCKTFSDKFYIEQHLKSVATQKGMGYTIIRPTWFADNAHWGFPGKLCMTGWKVWMKGKRMQVATTTDIGRWAVEGLVRPDKTGIRNEALSVASEELSFQEIDLIFKRKTGKGVPVTFEWFTILMIWLVKDLNTMFRFIDERPYGADLPWLKERLEPATVTQWVDTIQF</sequence>
<organism evidence="4 5">
    <name type="scientific">Hyaloscypha bicolor E</name>
    <dbReference type="NCBI Taxonomy" id="1095630"/>
    <lineage>
        <taxon>Eukaryota</taxon>
        <taxon>Fungi</taxon>
        <taxon>Dikarya</taxon>
        <taxon>Ascomycota</taxon>
        <taxon>Pezizomycotina</taxon>
        <taxon>Leotiomycetes</taxon>
        <taxon>Helotiales</taxon>
        <taxon>Hyaloscyphaceae</taxon>
        <taxon>Hyaloscypha</taxon>
        <taxon>Hyaloscypha bicolor</taxon>
    </lineage>
</organism>
<dbReference type="STRING" id="1095630.A0A2J6TRT4"/>
<dbReference type="Gene3D" id="3.40.50.720">
    <property type="entry name" value="NAD(P)-binding Rossmann-like Domain"/>
    <property type="match status" value="1"/>
</dbReference>
<dbReference type="PANTHER" id="PTHR42748">
    <property type="entry name" value="NITROGEN METABOLITE REPRESSION PROTEIN NMRA FAMILY MEMBER"/>
    <property type="match status" value="1"/>
</dbReference>
<dbReference type="Pfam" id="PF05368">
    <property type="entry name" value="NmrA"/>
    <property type="match status" value="1"/>
</dbReference>
<evidence type="ECO:0000256" key="1">
    <source>
        <dbReference type="ARBA" id="ARBA00006328"/>
    </source>
</evidence>
<dbReference type="Gene3D" id="3.90.25.10">
    <property type="entry name" value="UDP-galactose 4-epimerase, domain 1"/>
    <property type="match status" value="1"/>
</dbReference>
<proteinExistence type="inferred from homology"/>
<feature type="domain" description="NmrA-like" evidence="3">
    <location>
        <begin position="7"/>
        <end position="277"/>
    </location>
</feature>
<evidence type="ECO:0000313" key="4">
    <source>
        <dbReference type="EMBL" id="PMD65712.1"/>
    </source>
</evidence>
<dbReference type="Proteomes" id="UP000235371">
    <property type="component" value="Unassembled WGS sequence"/>
</dbReference>
<dbReference type="InterPro" id="IPR051164">
    <property type="entry name" value="NmrA-like_oxidored"/>
</dbReference>
<dbReference type="InterPro" id="IPR036291">
    <property type="entry name" value="NAD(P)-bd_dom_sf"/>
</dbReference>
<dbReference type="InParanoid" id="A0A2J6TRT4"/>
<comment type="similarity">
    <text evidence="1">Belongs to the NmrA-type oxidoreductase family.</text>
</comment>
<protein>
    <submittedName>
        <fullName evidence="4">NAD(P)-binding protein</fullName>
    </submittedName>
</protein>
<name>A0A2J6TRT4_9HELO</name>
<dbReference type="EMBL" id="KZ613746">
    <property type="protein sequence ID" value="PMD65712.1"/>
    <property type="molecule type" value="Genomic_DNA"/>
</dbReference>
<evidence type="ECO:0000256" key="2">
    <source>
        <dbReference type="ARBA" id="ARBA00022857"/>
    </source>
</evidence>